<dbReference type="GO" id="GO:0004674">
    <property type="term" value="F:protein serine/threonine kinase activity"/>
    <property type="evidence" value="ECO:0007669"/>
    <property type="project" value="UniProtKB-KW"/>
</dbReference>
<dbReference type="Pfam" id="PF00130">
    <property type="entry name" value="C1_1"/>
    <property type="match status" value="2"/>
</dbReference>
<dbReference type="AlphaFoldDB" id="A0AAE9D543"/>
<gene>
    <name evidence="4" type="ORF">L3Y34_010130</name>
</gene>
<proteinExistence type="predicted"/>
<dbReference type="PROSITE" id="PS00479">
    <property type="entry name" value="ZF_DAG_PE_1"/>
    <property type="match status" value="1"/>
</dbReference>
<evidence type="ECO:0000313" key="5">
    <source>
        <dbReference type="Proteomes" id="UP000827892"/>
    </source>
</evidence>
<dbReference type="GO" id="GO:0016020">
    <property type="term" value="C:membrane"/>
    <property type="evidence" value="ECO:0007669"/>
    <property type="project" value="UniProtKB-SubCell"/>
</dbReference>
<dbReference type="KEGG" id="cbr:CBG_05663"/>
<protein>
    <recommendedName>
        <fullName evidence="3">Phorbol-ester/DAG-type domain-containing protein</fullName>
    </recommendedName>
</protein>
<evidence type="ECO:0000256" key="2">
    <source>
        <dbReference type="ARBA" id="ARBA00022833"/>
    </source>
</evidence>
<dbReference type="PANTHER" id="PTHR22968">
    <property type="entry name" value="PROTEIN KINASE C, MU"/>
    <property type="match status" value="1"/>
</dbReference>
<keyword evidence="2" id="KW-0862">Zinc</keyword>
<evidence type="ECO:0000313" key="4">
    <source>
        <dbReference type="EMBL" id="ULT92825.1"/>
    </source>
</evidence>
<accession>A0AAE9D543</accession>
<dbReference type="SMART" id="SM00109">
    <property type="entry name" value="C1"/>
    <property type="match status" value="2"/>
</dbReference>
<dbReference type="Proteomes" id="UP000827892">
    <property type="component" value="Chromosome V"/>
</dbReference>
<dbReference type="InterPro" id="IPR002219">
    <property type="entry name" value="PKC_DAG/PE"/>
</dbReference>
<evidence type="ECO:0000259" key="3">
    <source>
        <dbReference type="PROSITE" id="PS50081"/>
    </source>
</evidence>
<dbReference type="GO" id="GO:0005737">
    <property type="term" value="C:cytoplasm"/>
    <property type="evidence" value="ECO:0007669"/>
    <property type="project" value="UniProtKB-SubCell"/>
</dbReference>
<feature type="domain" description="Phorbol-ester/DAG-type" evidence="3">
    <location>
        <begin position="25"/>
        <end position="75"/>
    </location>
</feature>
<dbReference type="GO" id="GO:0008270">
    <property type="term" value="F:zinc ion binding"/>
    <property type="evidence" value="ECO:0007669"/>
    <property type="project" value="UniProtKB-KW"/>
</dbReference>
<dbReference type="SUPFAM" id="SSF57889">
    <property type="entry name" value="Cysteine-rich domain"/>
    <property type="match status" value="2"/>
</dbReference>
<dbReference type="PANTHER" id="PTHR22968:SF14">
    <property type="entry name" value="PROTEIN KINASE C"/>
    <property type="match status" value="1"/>
</dbReference>
<dbReference type="InterPro" id="IPR046349">
    <property type="entry name" value="C1-like_sf"/>
</dbReference>
<dbReference type="EMBL" id="CP090895">
    <property type="protein sequence ID" value="ULT92825.1"/>
    <property type="molecule type" value="Genomic_DNA"/>
</dbReference>
<dbReference type="OMA" id="RCQEKAT"/>
<reference evidence="4 5" key="1">
    <citation type="submission" date="2022-02" db="EMBL/GenBank/DDBJ databases">
        <title>Chromosome-level reference genomes for two strains of Caenorhabditis briggsae: an improved platform for comparative genomics.</title>
        <authorList>
            <person name="Stevens L."/>
            <person name="Andersen E.C."/>
        </authorList>
    </citation>
    <scope>NUCLEOTIDE SEQUENCE [LARGE SCALE GENOMIC DNA]</scope>
    <source>
        <strain evidence="4">QX1410_ONT</strain>
        <tissue evidence="4">Whole-organism</tissue>
    </source>
</reference>
<keyword evidence="1" id="KW-0479">Metal-binding</keyword>
<organism evidence="4 5">
    <name type="scientific">Caenorhabditis briggsae</name>
    <dbReference type="NCBI Taxonomy" id="6238"/>
    <lineage>
        <taxon>Eukaryota</taxon>
        <taxon>Metazoa</taxon>
        <taxon>Ecdysozoa</taxon>
        <taxon>Nematoda</taxon>
        <taxon>Chromadorea</taxon>
        <taxon>Rhabditida</taxon>
        <taxon>Rhabditina</taxon>
        <taxon>Rhabditomorpha</taxon>
        <taxon>Rhabditoidea</taxon>
        <taxon>Rhabditidae</taxon>
        <taxon>Peloderinae</taxon>
        <taxon>Caenorhabditis</taxon>
    </lineage>
</organism>
<name>A0AAE9D543_CAEBR</name>
<dbReference type="PRINTS" id="PR00008">
    <property type="entry name" value="DAGPEDOMAIN"/>
</dbReference>
<dbReference type="Gene3D" id="3.30.60.20">
    <property type="match status" value="2"/>
</dbReference>
<dbReference type="InterPro" id="IPR020454">
    <property type="entry name" value="DAG/PE-bd"/>
</dbReference>
<dbReference type="PROSITE" id="PS50081">
    <property type="entry name" value="ZF_DAG_PE_2"/>
    <property type="match status" value="2"/>
</dbReference>
<feature type="domain" description="Phorbol-ester/DAG-type" evidence="3">
    <location>
        <begin position="98"/>
        <end position="148"/>
    </location>
</feature>
<sequence length="150" mass="16312">MAEVPVQTPVVTFQPDGSKIHNVSGHKFKAVLLPQPCFCSQCHKFIYGIGKQGYQCQLCDKVVHKKCHADVAALCTCAPQVTSSGSPESPLLEAQPNIHNFSASFYTLPTFCGHCGYLLYGCVKQGVRCAGCHVNVHHRCQEKATQNCSS</sequence>
<evidence type="ECO:0000256" key="1">
    <source>
        <dbReference type="ARBA" id="ARBA00022723"/>
    </source>
</evidence>